<proteinExistence type="predicted"/>
<sequence length="394" mass="41769">MSDARRVFEDGEHKVRLLSLEPKAATGSSPSPPPKPLLVAFPSEEGEYPTLVFLHGYLLYNSFYSQLLHHVASHGFIIVAPQVRWNDFSSGRPLVPAGRSGRVGSQRNPSDGQVSLVVDFAIPLLRRDAGAFIATVTGYPYLNHLSSLLLTIPLLLTTPFVVLAMRHAPAAEGCRLCPPYLGNSGTSPGNLAERVNSSTNPGDFVDRVNSGTNPRNLAEGVNSGTNPGDFAERVNSGTNHGDLAEKVNSGISPGDLAGRVNSGTNPGDFAERVNSGTTPGDLAEKVNSGTSPGDLAERVNSGINLRDLVENVNSGINLRDLVEKVNSGTSHGDLAEMFERARHVHFGGCSRGRSPISTASPHRGVSKIVEDLPQLGSTQLVALPNRVSGRVPRG</sequence>
<comment type="caution">
    <text evidence="2">The sequence shown here is derived from an EMBL/GenBank/DDBJ whole genome shotgun (WGS) entry which is preliminary data.</text>
</comment>
<accession>A0A426ZXP8</accession>
<dbReference type="SUPFAM" id="SSF53474">
    <property type="entry name" value="alpha/beta-Hydrolases"/>
    <property type="match status" value="1"/>
</dbReference>
<dbReference type="Pfam" id="PF07224">
    <property type="entry name" value="Chlorophyllase"/>
    <property type="match status" value="1"/>
</dbReference>
<dbReference type="GO" id="GO:0015996">
    <property type="term" value="P:chlorophyll catabolic process"/>
    <property type="evidence" value="ECO:0007669"/>
    <property type="project" value="UniProtKB-UniPathway"/>
</dbReference>
<feature type="region of interest" description="Disordered" evidence="1">
    <location>
        <begin position="208"/>
        <end position="229"/>
    </location>
</feature>
<dbReference type="Proteomes" id="UP000287651">
    <property type="component" value="Unassembled WGS sequence"/>
</dbReference>
<dbReference type="PANTHER" id="PTHR33428:SF2">
    <property type="entry name" value="CHLOROPHYLLASE-2"/>
    <property type="match status" value="1"/>
</dbReference>
<reference evidence="2 3" key="1">
    <citation type="journal article" date="2014" name="Agronomy (Basel)">
        <title>A Draft Genome Sequence for Ensete ventricosum, the Drought-Tolerant Tree Against Hunger.</title>
        <authorList>
            <person name="Harrison J."/>
            <person name="Moore K.A."/>
            <person name="Paszkiewicz K."/>
            <person name="Jones T."/>
            <person name="Grant M."/>
            <person name="Ambacheew D."/>
            <person name="Muzemil S."/>
            <person name="Studholme D.J."/>
        </authorList>
    </citation>
    <scope>NUCLEOTIDE SEQUENCE [LARGE SCALE GENOMIC DNA]</scope>
</reference>
<evidence type="ECO:0000313" key="2">
    <source>
        <dbReference type="EMBL" id="RRT68809.1"/>
    </source>
</evidence>
<dbReference type="UniPathway" id="UPA00674"/>
<organism evidence="2 3">
    <name type="scientific">Ensete ventricosum</name>
    <name type="common">Abyssinian banana</name>
    <name type="synonym">Musa ensete</name>
    <dbReference type="NCBI Taxonomy" id="4639"/>
    <lineage>
        <taxon>Eukaryota</taxon>
        <taxon>Viridiplantae</taxon>
        <taxon>Streptophyta</taxon>
        <taxon>Embryophyta</taxon>
        <taxon>Tracheophyta</taxon>
        <taxon>Spermatophyta</taxon>
        <taxon>Magnoliopsida</taxon>
        <taxon>Liliopsida</taxon>
        <taxon>Zingiberales</taxon>
        <taxon>Musaceae</taxon>
        <taxon>Ensete</taxon>
    </lineage>
</organism>
<dbReference type="AlphaFoldDB" id="A0A426ZXP8"/>
<dbReference type="Gene3D" id="3.40.50.1820">
    <property type="entry name" value="alpha/beta hydrolase"/>
    <property type="match status" value="1"/>
</dbReference>
<protein>
    <submittedName>
        <fullName evidence="2">Uncharacterized protein</fullName>
    </submittedName>
</protein>
<name>A0A426ZXP8_ENSVE</name>
<gene>
    <name evidence="2" type="ORF">B296_00026327</name>
</gene>
<dbReference type="PANTHER" id="PTHR33428">
    <property type="entry name" value="CHLOROPHYLLASE-2, CHLOROPLASTIC"/>
    <property type="match status" value="1"/>
</dbReference>
<evidence type="ECO:0000313" key="3">
    <source>
        <dbReference type="Proteomes" id="UP000287651"/>
    </source>
</evidence>
<dbReference type="InterPro" id="IPR017395">
    <property type="entry name" value="Chlorophyllase-like"/>
</dbReference>
<dbReference type="InterPro" id="IPR029058">
    <property type="entry name" value="AB_hydrolase_fold"/>
</dbReference>
<evidence type="ECO:0000256" key="1">
    <source>
        <dbReference type="SAM" id="MobiDB-lite"/>
    </source>
</evidence>
<dbReference type="GO" id="GO:0047746">
    <property type="term" value="F:chlorophyllase activity"/>
    <property type="evidence" value="ECO:0007669"/>
    <property type="project" value="TreeGrafter"/>
</dbReference>
<dbReference type="EMBL" id="AMZH03004575">
    <property type="protein sequence ID" value="RRT68809.1"/>
    <property type="molecule type" value="Genomic_DNA"/>
</dbReference>